<dbReference type="Pfam" id="PF08220">
    <property type="entry name" value="HTH_DeoR"/>
    <property type="match status" value="1"/>
</dbReference>
<gene>
    <name evidence="7" type="ORF">CHK_1021</name>
</gene>
<keyword evidence="3" id="KW-0805">Transcription regulation</keyword>
<dbReference type="Gene3D" id="3.40.50.1360">
    <property type="match status" value="1"/>
</dbReference>
<comment type="function">
    <text evidence="5">Repressor of the lactose catabolism operon. Galactose-6-phosphate is the inducer.</text>
</comment>
<evidence type="ECO:0000256" key="5">
    <source>
        <dbReference type="ARBA" id="ARBA00024937"/>
    </source>
</evidence>
<dbReference type="PANTHER" id="PTHR30363">
    <property type="entry name" value="HTH-TYPE TRANSCRIPTIONAL REGULATOR SRLR-RELATED"/>
    <property type="match status" value="1"/>
</dbReference>
<dbReference type="InterPro" id="IPR036388">
    <property type="entry name" value="WH-like_DNA-bd_sf"/>
</dbReference>
<name>A0A0M2NG79_9FIRM</name>
<keyword evidence="8" id="KW-1185">Reference proteome</keyword>
<keyword evidence="2" id="KW-0678">Repressor</keyword>
<evidence type="ECO:0000313" key="7">
    <source>
        <dbReference type="EMBL" id="KKI51529.1"/>
    </source>
</evidence>
<reference evidence="7 8" key="1">
    <citation type="submission" date="2015-04" db="EMBL/GenBank/DDBJ databases">
        <title>Draft genome sequence of bacteremic isolate Catabacter hongkongensis type strain HKU16T.</title>
        <authorList>
            <person name="Lau S.K."/>
            <person name="Teng J.L."/>
            <person name="Huang Y."/>
            <person name="Curreem S.O."/>
            <person name="Tsui S.K."/>
            <person name="Woo P.C."/>
        </authorList>
    </citation>
    <scope>NUCLEOTIDE SEQUENCE [LARGE SCALE GENOMIC DNA]</scope>
    <source>
        <strain evidence="7 8">HKU16</strain>
    </source>
</reference>
<dbReference type="GO" id="GO:0003700">
    <property type="term" value="F:DNA-binding transcription factor activity"/>
    <property type="evidence" value="ECO:0007669"/>
    <property type="project" value="InterPro"/>
</dbReference>
<dbReference type="SMART" id="SM00420">
    <property type="entry name" value="HTH_DEOR"/>
    <property type="match status" value="1"/>
</dbReference>
<dbReference type="STRING" id="270498.CHK_1021"/>
<dbReference type="Gene3D" id="1.10.10.10">
    <property type="entry name" value="Winged helix-like DNA-binding domain superfamily/Winged helix DNA-binding domain"/>
    <property type="match status" value="1"/>
</dbReference>
<protein>
    <recommendedName>
        <fullName evidence="1">Lactose phosphotransferase system repressor</fullName>
    </recommendedName>
</protein>
<dbReference type="InterPro" id="IPR036390">
    <property type="entry name" value="WH_DNA-bd_sf"/>
</dbReference>
<evidence type="ECO:0000259" key="6">
    <source>
        <dbReference type="PROSITE" id="PS51000"/>
    </source>
</evidence>
<evidence type="ECO:0000313" key="8">
    <source>
        <dbReference type="Proteomes" id="UP000034076"/>
    </source>
</evidence>
<dbReference type="SUPFAM" id="SSF100950">
    <property type="entry name" value="NagB/RpiA/CoA transferase-like"/>
    <property type="match status" value="1"/>
</dbReference>
<dbReference type="PANTHER" id="PTHR30363:SF4">
    <property type="entry name" value="GLYCEROL-3-PHOSPHATE REGULON REPRESSOR"/>
    <property type="match status" value="1"/>
</dbReference>
<evidence type="ECO:0000256" key="1">
    <source>
        <dbReference type="ARBA" id="ARBA00021390"/>
    </source>
</evidence>
<comment type="caution">
    <text evidence="7">The sequence shown here is derived from an EMBL/GenBank/DDBJ whole genome shotgun (WGS) entry which is preliminary data.</text>
</comment>
<dbReference type="InterPro" id="IPR014036">
    <property type="entry name" value="DeoR-like_C"/>
</dbReference>
<dbReference type="Proteomes" id="UP000034076">
    <property type="component" value="Unassembled WGS sequence"/>
</dbReference>
<evidence type="ECO:0000256" key="2">
    <source>
        <dbReference type="ARBA" id="ARBA00022491"/>
    </source>
</evidence>
<evidence type="ECO:0000256" key="4">
    <source>
        <dbReference type="ARBA" id="ARBA00023163"/>
    </source>
</evidence>
<dbReference type="InterPro" id="IPR037171">
    <property type="entry name" value="NagB/RpiA_transferase-like"/>
</dbReference>
<organism evidence="7 8">
    <name type="scientific">Christensenella hongkongensis</name>
    <dbReference type="NCBI Taxonomy" id="270498"/>
    <lineage>
        <taxon>Bacteria</taxon>
        <taxon>Bacillati</taxon>
        <taxon>Bacillota</taxon>
        <taxon>Clostridia</taxon>
        <taxon>Christensenellales</taxon>
        <taxon>Christensenellaceae</taxon>
        <taxon>Christensenella</taxon>
    </lineage>
</organism>
<accession>A0A0M2NG79</accession>
<dbReference type="PRINTS" id="PR00037">
    <property type="entry name" value="HTHLACR"/>
</dbReference>
<dbReference type="InterPro" id="IPR001034">
    <property type="entry name" value="DeoR_HTH"/>
</dbReference>
<dbReference type="EMBL" id="LAYJ01000076">
    <property type="protein sequence ID" value="KKI51529.1"/>
    <property type="molecule type" value="Genomic_DNA"/>
</dbReference>
<dbReference type="PATRIC" id="fig|270498.16.peg.1219"/>
<dbReference type="Pfam" id="PF00455">
    <property type="entry name" value="DeoRC"/>
    <property type="match status" value="1"/>
</dbReference>
<dbReference type="InterPro" id="IPR050313">
    <property type="entry name" value="Carb_Metab_HTH_regulators"/>
</dbReference>
<dbReference type="PROSITE" id="PS51000">
    <property type="entry name" value="HTH_DEOR_2"/>
    <property type="match status" value="1"/>
</dbReference>
<dbReference type="SUPFAM" id="SSF46785">
    <property type="entry name" value="Winged helix' DNA-binding domain"/>
    <property type="match status" value="1"/>
</dbReference>
<proteinExistence type="predicted"/>
<sequence length="135" mass="15045">MKKRELDILNIVTKQESVEVSKLAEMLGVSSVTVRKTLDSLESRKLIRREHGFALAISKDDINNRLAVNYEIKQRIGREAAKTVSNGETVMIESGSCCAVLAERLVNEKQNVTIITNSAFIADFIREKPSAKVIL</sequence>
<keyword evidence="4" id="KW-0804">Transcription</keyword>
<evidence type="ECO:0000256" key="3">
    <source>
        <dbReference type="ARBA" id="ARBA00023015"/>
    </source>
</evidence>
<dbReference type="AlphaFoldDB" id="A0A0M2NG79"/>
<feature type="domain" description="HTH deoR-type" evidence="6">
    <location>
        <begin position="1"/>
        <end position="56"/>
    </location>
</feature>